<reference evidence="2" key="1">
    <citation type="journal article" date="2023" name="G3 (Bethesda)">
        <title>Genome assembly and association tests identify interacting loci associated with vigor, precocity, and sex in interspecific pistachio rootstocks.</title>
        <authorList>
            <person name="Palmer W."/>
            <person name="Jacygrad E."/>
            <person name="Sagayaradj S."/>
            <person name="Cavanaugh K."/>
            <person name="Han R."/>
            <person name="Bertier L."/>
            <person name="Beede B."/>
            <person name="Kafkas S."/>
            <person name="Golino D."/>
            <person name="Preece J."/>
            <person name="Michelmore R."/>
        </authorList>
    </citation>
    <scope>NUCLEOTIDE SEQUENCE [LARGE SCALE GENOMIC DNA]</scope>
</reference>
<sequence>MTHVPKDFSEANISKREVASKIRKMKLYNPREEEEERRKGVSTRLGLRPYYPWNIKKKLTKSDVGHQSRLLLPKDLIDKYVKPVMSVDSFDKIQSMEGLKVAVWDYDTDFVHNEMVLKNERDGRPFLQT</sequence>
<evidence type="ECO:0000313" key="2">
    <source>
        <dbReference type="Proteomes" id="UP001164250"/>
    </source>
</evidence>
<keyword evidence="2" id="KW-1185">Reference proteome</keyword>
<accession>A0ACC1BAH9</accession>
<proteinExistence type="predicted"/>
<comment type="caution">
    <text evidence="1">The sequence shown here is derived from an EMBL/GenBank/DDBJ whole genome shotgun (WGS) entry which is preliminary data.</text>
</comment>
<name>A0ACC1BAH9_9ROSI</name>
<organism evidence="1 2">
    <name type="scientific">Pistacia atlantica</name>
    <dbReference type="NCBI Taxonomy" id="434234"/>
    <lineage>
        <taxon>Eukaryota</taxon>
        <taxon>Viridiplantae</taxon>
        <taxon>Streptophyta</taxon>
        <taxon>Embryophyta</taxon>
        <taxon>Tracheophyta</taxon>
        <taxon>Spermatophyta</taxon>
        <taxon>Magnoliopsida</taxon>
        <taxon>eudicotyledons</taxon>
        <taxon>Gunneridae</taxon>
        <taxon>Pentapetalae</taxon>
        <taxon>rosids</taxon>
        <taxon>malvids</taxon>
        <taxon>Sapindales</taxon>
        <taxon>Anacardiaceae</taxon>
        <taxon>Pistacia</taxon>
    </lineage>
</organism>
<protein>
    <submittedName>
        <fullName evidence="1">Uncharacterized protein</fullName>
    </submittedName>
</protein>
<gene>
    <name evidence="1" type="ORF">Patl1_15554</name>
</gene>
<dbReference type="EMBL" id="CM047902">
    <property type="protein sequence ID" value="KAJ0095916.1"/>
    <property type="molecule type" value="Genomic_DNA"/>
</dbReference>
<evidence type="ECO:0000313" key="1">
    <source>
        <dbReference type="EMBL" id="KAJ0095916.1"/>
    </source>
</evidence>
<dbReference type="Proteomes" id="UP001164250">
    <property type="component" value="Chromosome 6"/>
</dbReference>